<dbReference type="STRING" id="3469.A0A4Y7LD19"/>
<accession>A0A4Y7LD19</accession>
<name>A0A4Y7LD19_PAPSO</name>
<evidence type="ECO:0000313" key="1">
    <source>
        <dbReference type="EMBL" id="RZC82171.1"/>
    </source>
</evidence>
<dbReference type="Gramene" id="RZC82171">
    <property type="protein sequence ID" value="RZC82171"/>
    <property type="gene ID" value="C5167_044958"/>
</dbReference>
<proteinExistence type="predicted"/>
<organism evidence="1 2">
    <name type="scientific">Papaver somniferum</name>
    <name type="common">Opium poppy</name>
    <dbReference type="NCBI Taxonomy" id="3469"/>
    <lineage>
        <taxon>Eukaryota</taxon>
        <taxon>Viridiplantae</taxon>
        <taxon>Streptophyta</taxon>
        <taxon>Embryophyta</taxon>
        <taxon>Tracheophyta</taxon>
        <taxon>Spermatophyta</taxon>
        <taxon>Magnoliopsida</taxon>
        <taxon>Ranunculales</taxon>
        <taxon>Papaveraceae</taxon>
        <taxon>Papaveroideae</taxon>
        <taxon>Papaver</taxon>
    </lineage>
</organism>
<dbReference type="Proteomes" id="UP000316621">
    <property type="component" value="Chromosome 11"/>
</dbReference>
<dbReference type="EMBL" id="CM010725">
    <property type="protein sequence ID" value="RZC82171.1"/>
    <property type="molecule type" value="Genomic_DNA"/>
</dbReference>
<keyword evidence="2" id="KW-1185">Reference proteome</keyword>
<sequence length="90" mass="10298">MYNVKPTYGFIVLVSQRSKRSKLLMEMIIYGRNGITESIVLMDEEELKEWVAQVELGLLFTFVSMPEGGNDLMQIFFRLFGTHSLCNDAG</sequence>
<gene>
    <name evidence="1" type="ORF">C5167_044958</name>
</gene>
<reference evidence="1 2" key="1">
    <citation type="journal article" date="2018" name="Science">
        <title>The opium poppy genome and morphinan production.</title>
        <authorList>
            <person name="Guo L."/>
            <person name="Winzer T."/>
            <person name="Yang X."/>
            <person name="Li Y."/>
            <person name="Ning Z."/>
            <person name="He Z."/>
            <person name="Teodor R."/>
            <person name="Lu Y."/>
            <person name="Bowser T.A."/>
            <person name="Graham I.A."/>
            <person name="Ye K."/>
        </authorList>
    </citation>
    <scope>NUCLEOTIDE SEQUENCE [LARGE SCALE GENOMIC DNA]</scope>
    <source>
        <strain evidence="2">cv. HN1</strain>
        <tissue evidence="1">Leaves</tissue>
    </source>
</reference>
<protein>
    <submittedName>
        <fullName evidence="1">Uncharacterized protein</fullName>
    </submittedName>
</protein>
<dbReference type="AlphaFoldDB" id="A0A4Y7LD19"/>
<evidence type="ECO:0000313" key="2">
    <source>
        <dbReference type="Proteomes" id="UP000316621"/>
    </source>
</evidence>